<evidence type="ECO:0000313" key="2">
    <source>
        <dbReference type="Proteomes" id="UP000275256"/>
    </source>
</evidence>
<protein>
    <submittedName>
        <fullName evidence="1">Molybdenum cofactor biosynthesis protein MoaE</fullName>
    </submittedName>
</protein>
<dbReference type="RefSeq" id="WP_121900668.1">
    <property type="nucleotide sequence ID" value="NZ_REFW01000001.1"/>
</dbReference>
<dbReference type="OrthoDB" id="9794429at2"/>
<evidence type="ECO:0000313" key="1">
    <source>
        <dbReference type="EMBL" id="RMB62118.1"/>
    </source>
</evidence>
<dbReference type="InterPro" id="IPR003448">
    <property type="entry name" value="Mopterin_biosynth_MoaE"/>
</dbReference>
<dbReference type="GO" id="GO:0006777">
    <property type="term" value="P:Mo-molybdopterin cofactor biosynthetic process"/>
    <property type="evidence" value="ECO:0007669"/>
    <property type="project" value="InterPro"/>
</dbReference>
<name>A0A3M0GCT8_9ACTN</name>
<dbReference type="PANTHER" id="PTHR23404">
    <property type="entry name" value="MOLYBDOPTERIN SYNTHASE RELATED"/>
    <property type="match status" value="1"/>
</dbReference>
<dbReference type="AlphaFoldDB" id="A0A3M0GCT8"/>
<dbReference type="InterPro" id="IPR036563">
    <property type="entry name" value="MoaE_sf"/>
</dbReference>
<comment type="caution">
    <text evidence="1">The sequence shown here is derived from an EMBL/GenBank/DDBJ whole genome shotgun (WGS) entry which is preliminary data.</text>
</comment>
<dbReference type="CDD" id="cd00756">
    <property type="entry name" value="MoaE"/>
    <property type="match status" value="1"/>
</dbReference>
<dbReference type="Gene3D" id="3.90.1170.40">
    <property type="entry name" value="Molybdopterin biosynthesis MoaE subunit"/>
    <property type="match status" value="1"/>
</dbReference>
<dbReference type="Proteomes" id="UP000275256">
    <property type="component" value="Unassembled WGS sequence"/>
</dbReference>
<accession>A0A3M0GCT8</accession>
<reference evidence="1 2" key="1">
    <citation type="submission" date="2018-10" db="EMBL/GenBank/DDBJ databases">
        <title>Tessaracoccus antarcticuss sp. nov., isolated from sediment.</title>
        <authorList>
            <person name="Zhou L.Y."/>
            <person name="Du Z.J."/>
        </authorList>
    </citation>
    <scope>NUCLEOTIDE SEQUENCE [LARGE SCALE GENOMIC DNA]</scope>
    <source>
        <strain evidence="1 2">JDX10</strain>
    </source>
</reference>
<sequence>MPLIRSGVTTDALDVNDLRSAVESPTAGAVTCFIGQIRDHDPEADGVVTGIDYTHHPDADALMGPIVTRVLERLDPDGGARVSAVHRVGHLDVGELALVVCVATAHRRQAFDVCEAVVEAIKSELPIWKQQFEATGRQVWSNLGVNS</sequence>
<dbReference type="Pfam" id="PF02391">
    <property type="entry name" value="MoaE"/>
    <property type="match status" value="1"/>
</dbReference>
<gene>
    <name evidence="1" type="ORF">EAX62_05970</name>
</gene>
<keyword evidence="2" id="KW-1185">Reference proteome</keyword>
<dbReference type="SUPFAM" id="SSF54690">
    <property type="entry name" value="Molybdopterin synthase subunit MoaE"/>
    <property type="match status" value="1"/>
</dbReference>
<proteinExistence type="predicted"/>
<organism evidence="1 2">
    <name type="scientific">Tessaracoccus antarcticus</name>
    <dbReference type="NCBI Taxonomy" id="2479848"/>
    <lineage>
        <taxon>Bacteria</taxon>
        <taxon>Bacillati</taxon>
        <taxon>Actinomycetota</taxon>
        <taxon>Actinomycetes</taxon>
        <taxon>Propionibacteriales</taxon>
        <taxon>Propionibacteriaceae</taxon>
        <taxon>Tessaracoccus</taxon>
    </lineage>
</organism>
<dbReference type="EMBL" id="REFW01000001">
    <property type="protein sequence ID" value="RMB62118.1"/>
    <property type="molecule type" value="Genomic_DNA"/>
</dbReference>